<dbReference type="SUPFAM" id="SSF52540">
    <property type="entry name" value="P-loop containing nucleoside triphosphate hydrolases"/>
    <property type="match status" value="1"/>
</dbReference>
<dbReference type="PANTHER" id="PTHR10605">
    <property type="entry name" value="HEPARAN SULFATE SULFOTRANSFERASE"/>
    <property type="match status" value="1"/>
</dbReference>
<gene>
    <name evidence="3" type="ORF">GO499_05065</name>
</gene>
<dbReference type="EMBL" id="CP046620">
    <property type="protein sequence ID" value="QHQ34605.1"/>
    <property type="molecule type" value="Genomic_DNA"/>
</dbReference>
<dbReference type="InterPro" id="IPR037359">
    <property type="entry name" value="NST/OST"/>
</dbReference>
<dbReference type="Proteomes" id="UP000464495">
    <property type="component" value="Chromosome"/>
</dbReference>
<reference evidence="3 4" key="1">
    <citation type="submission" date="2019-12" db="EMBL/GenBank/DDBJ databases">
        <title>Complete genome sequence of Algicella marina strain 9Alg 56(T) isolated from the red alga Tichocarpus crinitus.</title>
        <authorList>
            <person name="Kim S.-G."/>
            <person name="Nedashkovskaya O.I."/>
        </authorList>
    </citation>
    <scope>NUCLEOTIDE SEQUENCE [LARGE SCALE GENOMIC DNA]</scope>
    <source>
        <strain evidence="3 4">9Alg 56</strain>
    </source>
</reference>
<feature type="compositionally biased region" description="Acidic residues" evidence="2">
    <location>
        <begin position="1"/>
        <end position="12"/>
    </location>
</feature>
<sequence length="338" mass="38390">MRDDADLDAMDDAEGREPLVQPDHPDRHLWRRLIGTPGPHPAAEDATYVFGLGAQKSGSTWLFDYLAGHPDCYVPVRKELHYFSNPYHVDLGKLESRYLNRLARRGKAFLEAKPKAKAARGQQMLDDVLWRAMFPVGHDGHASYLRYLSSGYEGQRCICDITPAYAVVERDMMAEMHRIVPRSRFVFFMRDPVGRLWSQARMNGFRRKGVSEDKKAKASARFFRQALEAFDINKESRDNYIRTLGSLEAVVPKENRFVCFFESFFAQKDESALAAFLGITPQPAAFEKQVNSGRGSAPIPEELAVEGARVLAPVYEGIFERFGDAVPDKWRKTYEAGK</sequence>
<keyword evidence="4" id="KW-1185">Reference proteome</keyword>
<protein>
    <recommendedName>
        <fullName evidence="5">Sulfotransferase</fullName>
    </recommendedName>
</protein>
<dbReference type="KEGG" id="amaq:GO499_05065"/>
<accession>A0A6P1SYK0</accession>
<evidence type="ECO:0008006" key="5">
    <source>
        <dbReference type="Google" id="ProtNLM"/>
    </source>
</evidence>
<dbReference type="PANTHER" id="PTHR10605:SF56">
    <property type="entry name" value="BIFUNCTIONAL HEPARAN SULFATE N-DEACETYLASE_N-SULFOTRANSFERASE"/>
    <property type="match status" value="1"/>
</dbReference>
<dbReference type="GO" id="GO:0008146">
    <property type="term" value="F:sulfotransferase activity"/>
    <property type="evidence" value="ECO:0007669"/>
    <property type="project" value="InterPro"/>
</dbReference>
<proteinExistence type="predicted"/>
<dbReference type="AlphaFoldDB" id="A0A6P1SYK0"/>
<dbReference type="Pfam" id="PF13469">
    <property type="entry name" value="Sulfotransfer_3"/>
    <property type="match status" value="1"/>
</dbReference>
<organism evidence="3 4">
    <name type="scientific">Algicella marina</name>
    <dbReference type="NCBI Taxonomy" id="2683284"/>
    <lineage>
        <taxon>Bacteria</taxon>
        <taxon>Pseudomonadati</taxon>
        <taxon>Pseudomonadota</taxon>
        <taxon>Alphaproteobacteria</taxon>
        <taxon>Rhodobacterales</taxon>
        <taxon>Paracoccaceae</taxon>
        <taxon>Algicella</taxon>
    </lineage>
</organism>
<dbReference type="Gene3D" id="3.40.50.300">
    <property type="entry name" value="P-loop containing nucleotide triphosphate hydrolases"/>
    <property type="match status" value="1"/>
</dbReference>
<dbReference type="RefSeq" id="WP_161861174.1">
    <property type="nucleotide sequence ID" value="NZ_CP046620.1"/>
</dbReference>
<feature type="compositionally biased region" description="Basic and acidic residues" evidence="2">
    <location>
        <begin position="13"/>
        <end position="24"/>
    </location>
</feature>
<dbReference type="InterPro" id="IPR027417">
    <property type="entry name" value="P-loop_NTPase"/>
</dbReference>
<evidence type="ECO:0000313" key="3">
    <source>
        <dbReference type="EMBL" id="QHQ34605.1"/>
    </source>
</evidence>
<evidence type="ECO:0000256" key="1">
    <source>
        <dbReference type="ARBA" id="ARBA00022679"/>
    </source>
</evidence>
<evidence type="ECO:0000313" key="4">
    <source>
        <dbReference type="Proteomes" id="UP000464495"/>
    </source>
</evidence>
<feature type="region of interest" description="Disordered" evidence="2">
    <location>
        <begin position="1"/>
        <end position="24"/>
    </location>
</feature>
<keyword evidence="1" id="KW-0808">Transferase</keyword>
<name>A0A6P1SYK0_9RHOB</name>
<evidence type="ECO:0000256" key="2">
    <source>
        <dbReference type="SAM" id="MobiDB-lite"/>
    </source>
</evidence>